<reference evidence="2" key="1">
    <citation type="submission" date="2019-08" db="EMBL/GenBank/DDBJ databases">
        <title>The genome of the North American firefly Photinus pyralis.</title>
        <authorList>
            <consortium name="Photinus pyralis genome working group"/>
            <person name="Fallon T.R."/>
            <person name="Sander Lower S.E."/>
            <person name="Weng J.-K."/>
        </authorList>
    </citation>
    <scope>NUCLEOTIDE SEQUENCE</scope>
    <source>
        <strain evidence="2">TRF0915ILg1</strain>
        <tissue evidence="2">Whole body</tissue>
    </source>
</reference>
<evidence type="ECO:0000256" key="1">
    <source>
        <dbReference type="SAM" id="MobiDB-lite"/>
    </source>
</evidence>
<proteinExistence type="predicted"/>
<protein>
    <submittedName>
        <fullName evidence="2">Uncharacterized protein</fullName>
    </submittedName>
</protein>
<evidence type="ECO:0000313" key="3">
    <source>
        <dbReference type="Proteomes" id="UP000801492"/>
    </source>
</evidence>
<feature type="region of interest" description="Disordered" evidence="1">
    <location>
        <begin position="38"/>
        <end position="76"/>
    </location>
</feature>
<organism evidence="2 3">
    <name type="scientific">Ignelater luminosus</name>
    <name type="common">Cucubano</name>
    <name type="synonym">Pyrophorus luminosus</name>
    <dbReference type="NCBI Taxonomy" id="2038154"/>
    <lineage>
        <taxon>Eukaryota</taxon>
        <taxon>Metazoa</taxon>
        <taxon>Ecdysozoa</taxon>
        <taxon>Arthropoda</taxon>
        <taxon>Hexapoda</taxon>
        <taxon>Insecta</taxon>
        <taxon>Pterygota</taxon>
        <taxon>Neoptera</taxon>
        <taxon>Endopterygota</taxon>
        <taxon>Coleoptera</taxon>
        <taxon>Polyphaga</taxon>
        <taxon>Elateriformia</taxon>
        <taxon>Elateroidea</taxon>
        <taxon>Elateridae</taxon>
        <taxon>Agrypninae</taxon>
        <taxon>Pyrophorini</taxon>
        <taxon>Ignelater</taxon>
    </lineage>
</organism>
<comment type="caution">
    <text evidence="2">The sequence shown here is derived from an EMBL/GenBank/DDBJ whole genome shotgun (WGS) entry which is preliminary data.</text>
</comment>
<accession>A0A8K0GGR2</accession>
<name>A0A8K0GGR2_IGNLU</name>
<dbReference type="Proteomes" id="UP000801492">
    <property type="component" value="Unassembled WGS sequence"/>
</dbReference>
<keyword evidence="3" id="KW-1185">Reference proteome</keyword>
<dbReference type="AlphaFoldDB" id="A0A8K0GGR2"/>
<dbReference type="EMBL" id="VTPC01001843">
    <property type="protein sequence ID" value="KAF2901137.1"/>
    <property type="molecule type" value="Genomic_DNA"/>
</dbReference>
<sequence>MYKLRDKEVARNYKTAIDQQIQKQERELEERVKEVTKLDRLRTLNPHGTRKTGEGSTESKNKNEKRQRQIQRSTGQ</sequence>
<evidence type="ECO:0000313" key="2">
    <source>
        <dbReference type="EMBL" id="KAF2901137.1"/>
    </source>
</evidence>
<feature type="compositionally biased region" description="Basic and acidic residues" evidence="1">
    <location>
        <begin position="51"/>
        <end position="67"/>
    </location>
</feature>
<gene>
    <name evidence="2" type="ORF">ILUMI_05049</name>
</gene>